<evidence type="ECO:0000256" key="1">
    <source>
        <dbReference type="SAM" id="MobiDB-lite"/>
    </source>
</evidence>
<keyword evidence="2" id="KW-0732">Signal</keyword>
<feature type="signal peptide" evidence="2">
    <location>
        <begin position="1"/>
        <end position="29"/>
    </location>
</feature>
<keyword evidence="4" id="KW-1185">Reference proteome</keyword>
<dbReference type="AlphaFoldDB" id="V4LTT0"/>
<feature type="region of interest" description="Disordered" evidence="1">
    <location>
        <begin position="94"/>
        <end position="123"/>
    </location>
</feature>
<protein>
    <recommendedName>
        <fullName evidence="5">DUF4005 domain-containing protein</fullName>
    </recommendedName>
</protein>
<dbReference type="STRING" id="72664.V4LTT0"/>
<dbReference type="eggNOG" id="ENOG502R1KE">
    <property type="taxonomic scope" value="Eukaryota"/>
</dbReference>
<dbReference type="Proteomes" id="UP000030689">
    <property type="component" value="Unassembled WGS sequence"/>
</dbReference>
<gene>
    <name evidence="3" type="ORF">EUTSA_v10027932mg</name>
</gene>
<dbReference type="Gramene" id="ESQ47229">
    <property type="protein sequence ID" value="ESQ47229"/>
    <property type="gene ID" value="EUTSA_v10027932mg"/>
</dbReference>
<feature type="region of interest" description="Disordered" evidence="1">
    <location>
        <begin position="30"/>
        <end position="51"/>
    </location>
</feature>
<evidence type="ECO:0008006" key="5">
    <source>
        <dbReference type="Google" id="ProtNLM"/>
    </source>
</evidence>
<feature type="chain" id="PRO_5004721157" description="DUF4005 domain-containing protein" evidence="2">
    <location>
        <begin position="30"/>
        <end position="209"/>
    </location>
</feature>
<feature type="compositionally biased region" description="Basic and acidic residues" evidence="1">
    <location>
        <begin position="147"/>
        <end position="161"/>
    </location>
</feature>
<evidence type="ECO:0000313" key="4">
    <source>
        <dbReference type="Proteomes" id="UP000030689"/>
    </source>
</evidence>
<dbReference type="EMBL" id="KI517416">
    <property type="protein sequence ID" value="ESQ47229.1"/>
    <property type="molecule type" value="Genomic_DNA"/>
</dbReference>
<accession>V4LTT0</accession>
<feature type="compositionally biased region" description="Basic and acidic residues" evidence="1">
    <location>
        <begin position="38"/>
        <end position="50"/>
    </location>
</feature>
<feature type="region of interest" description="Disordered" evidence="1">
    <location>
        <begin position="142"/>
        <end position="182"/>
    </location>
</feature>
<name>V4LTT0_EUTSA</name>
<evidence type="ECO:0000256" key="2">
    <source>
        <dbReference type="SAM" id="SignalP"/>
    </source>
</evidence>
<dbReference type="KEGG" id="eus:EUTSA_v10027932mg"/>
<reference evidence="3 4" key="1">
    <citation type="journal article" date="2013" name="Front. Plant Sci.">
        <title>The Reference Genome of the Halophytic Plant Eutrema salsugineum.</title>
        <authorList>
            <person name="Yang R."/>
            <person name="Jarvis D.E."/>
            <person name="Chen H."/>
            <person name="Beilstein M.A."/>
            <person name="Grimwood J."/>
            <person name="Jenkins J."/>
            <person name="Shu S."/>
            <person name="Prochnik S."/>
            <person name="Xin M."/>
            <person name="Ma C."/>
            <person name="Schmutz J."/>
            <person name="Wing R.A."/>
            <person name="Mitchell-Olds T."/>
            <person name="Schumaker K.S."/>
            <person name="Wang X."/>
        </authorList>
    </citation>
    <scope>NUCLEOTIDE SEQUENCE [LARGE SCALE GENOMIC DNA]</scope>
</reference>
<proteinExistence type="predicted"/>
<evidence type="ECO:0000313" key="3">
    <source>
        <dbReference type="EMBL" id="ESQ47229.1"/>
    </source>
</evidence>
<sequence>MQIGHLSKINILKQFISLLILTMSHNTRGTSLSSHNLHNSDERVPLRSDSDQSCLNSSPEFDFCLRQNSKQRFSHAEELFSDWKNLSLTTPATVSKKTEITPPRSNVQTLAAKSDTRDSDSDDPSFGCGFWLVRSKSVGYSMRNKKKDSSSEYHRSNSDPQKKKKTSLQKMNSTEIRVPRSTKSHSLNVPLADIFCLGPVISGSHDRRK</sequence>
<organism evidence="3 4">
    <name type="scientific">Eutrema salsugineum</name>
    <name type="common">Saltwater cress</name>
    <name type="synonym">Sisymbrium salsugineum</name>
    <dbReference type="NCBI Taxonomy" id="72664"/>
    <lineage>
        <taxon>Eukaryota</taxon>
        <taxon>Viridiplantae</taxon>
        <taxon>Streptophyta</taxon>
        <taxon>Embryophyta</taxon>
        <taxon>Tracheophyta</taxon>
        <taxon>Spermatophyta</taxon>
        <taxon>Magnoliopsida</taxon>
        <taxon>eudicotyledons</taxon>
        <taxon>Gunneridae</taxon>
        <taxon>Pentapetalae</taxon>
        <taxon>rosids</taxon>
        <taxon>malvids</taxon>
        <taxon>Brassicales</taxon>
        <taxon>Brassicaceae</taxon>
        <taxon>Eutremeae</taxon>
        <taxon>Eutrema</taxon>
    </lineage>
</organism>
<dbReference type="OMA" id="DIFCLGP"/>